<keyword evidence="5" id="KW-1003">Cell membrane</keyword>
<dbReference type="GO" id="GO:0009977">
    <property type="term" value="F:proton motive force dependent protein transmembrane transporter activity"/>
    <property type="evidence" value="ECO:0007669"/>
    <property type="project" value="TreeGrafter"/>
</dbReference>
<feature type="transmembrane region" description="Helical" evidence="5">
    <location>
        <begin position="133"/>
        <end position="152"/>
    </location>
</feature>
<keyword evidence="3 5" id="KW-1133">Transmembrane helix</keyword>
<name>A0A401U877_9BACT</name>
<dbReference type="GO" id="GO:0065002">
    <property type="term" value="P:intracellular protein transmembrane transport"/>
    <property type="evidence" value="ECO:0007669"/>
    <property type="project" value="TreeGrafter"/>
</dbReference>
<comment type="subunit">
    <text evidence="5">Forms a complex with TatA.</text>
</comment>
<dbReference type="RefSeq" id="WP_127121751.1">
    <property type="nucleotide sequence ID" value="NZ_BHXQ01000002.1"/>
</dbReference>
<evidence type="ECO:0000256" key="1">
    <source>
        <dbReference type="ARBA" id="ARBA00004141"/>
    </source>
</evidence>
<reference evidence="6 7" key="1">
    <citation type="submission" date="2018-11" db="EMBL/GenBank/DDBJ databases">
        <title>Chryseotalea sanarue gen. nov., sp., nov., a member of the family Cytophagaceae, isolated from a brackish lake in Hamamatsu Japan.</title>
        <authorList>
            <person name="Maejima Y."/>
            <person name="Iino T."/>
            <person name="Muraguchi Y."/>
            <person name="Fukuda K."/>
            <person name="Ohkuma M."/>
            <person name="Moriuchi R."/>
            <person name="Dohra H."/>
            <person name="Kimbara K."/>
            <person name="Shintani M."/>
        </authorList>
    </citation>
    <scope>NUCLEOTIDE SEQUENCE [LARGE SCALE GENOMIC DNA]</scope>
    <source>
        <strain evidence="6 7">Ys</strain>
    </source>
</reference>
<evidence type="ECO:0000313" key="6">
    <source>
        <dbReference type="EMBL" id="GCC51111.1"/>
    </source>
</evidence>
<comment type="caution">
    <text evidence="6">The sequence shown here is derived from an EMBL/GenBank/DDBJ whole genome shotgun (WGS) entry which is preliminary data.</text>
</comment>
<protein>
    <recommendedName>
        <fullName evidence="5">Sec-independent protein translocase protein TatC</fullName>
    </recommendedName>
</protein>
<comment type="similarity">
    <text evidence="5">Belongs to the TatC family.</text>
</comment>
<dbReference type="EMBL" id="BHXQ01000002">
    <property type="protein sequence ID" value="GCC51111.1"/>
    <property type="molecule type" value="Genomic_DNA"/>
</dbReference>
<dbReference type="PANTHER" id="PTHR30371">
    <property type="entry name" value="SEC-INDEPENDENT PROTEIN TRANSLOCASE PROTEIN TATC"/>
    <property type="match status" value="1"/>
</dbReference>
<dbReference type="OrthoDB" id="9777044at2"/>
<dbReference type="InterPro" id="IPR002033">
    <property type="entry name" value="TatC"/>
</dbReference>
<keyword evidence="5" id="KW-0653">Protein transport</keyword>
<feature type="transmembrane region" description="Helical" evidence="5">
    <location>
        <begin position="178"/>
        <end position="203"/>
    </location>
</feature>
<evidence type="ECO:0000256" key="4">
    <source>
        <dbReference type="ARBA" id="ARBA00023136"/>
    </source>
</evidence>
<proteinExistence type="inferred from homology"/>
<dbReference type="PRINTS" id="PR01840">
    <property type="entry name" value="TATCFAMILY"/>
</dbReference>
<keyword evidence="5" id="KW-0813">Transport</keyword>
<dbReference type="Proteomes" id="UP000288227">
    <property type="component" value="Unassembled WGS sequence"/>
</dbReference>
<keyword evidence="4 5" id="KW-0472">Membrane</keyword>
<dbReference type="AlphaFoldDB" id="A0A401U877"/>
<gene>
    <name evidence="5" type="primary">tatC</name>
    <name evidence="6" type="ORF">SanaruYs_13310</name>
</gene>
<feature type="transmembrane region" description="Helical" evidence="5">
    <location>
        <begin position="91"/>
        <end position="112"/>
    </location>
</feature>
<evidence type="ECO:0000256" key="3">
    <source>
        <dbReference type="ARBA" id="ARBA00022989"/>
    </source>
</evidence>
<evidence type="ECO:0000313" key="7">
    <source>
        <dbReference type="Proteomes" id="UP000288227"/>
    </source>
</evidence>
<organism evidence="6 7">
    <name type="scientific">Chryseotalea sanaruensis</name>
    <dbReference type="NCBI Taxonomy" id="2482724"/>
    <lineage>
        <taxon>Bacteria</taxon>
        <taxon>Pseudomonadati</taxon>
        <taxon>Bacteroidota</taxon>
        <taxon>Cytophagia</taxon>
        <taxon>Cytophagales</taxon>
        <taxon>Chryseotaleaceae</taxon>
        <taxon>Chryseotalea</taxon>
    </lineage>
</organism>
<dbReference type="PANTHER" id="PTHR30371:SF0">
    <property type="entry name" value="SEC-INDEPENDENT PROTEIN TRANSLOCASE PROTEIN TATC, CHLOROPLASTIC-RELATED"/>
    <property type="match status" value="1"/>
</dbReference>
<dbReference type="GO" id="GO:0043953">
    <property type="term" value="P:protein transport by the Tat complex"/>
    <property type="evidence" value="ECO:0007669"/>
    <property type="project" value="UniProtKB-UniRule"/>
</dbReference>
<dbReference type="Pfam" id="PF00902">
    <property type="entry name" value="TatC"/>
    <property type="match status" value="1"/>
</dbReference>
<dbReference type="HAMAP" id="MF_00902">
    <property type="entry name" value="TatC"/>
    <property type="match status" value="1"/>
</dbReference>
<comment type="subcellular location">
    <subcellularLocation>
        <location evidence="5">Cell membrane</location>
        <topology evidence="5">Multi-pass membrane protein</topology>
    </subcellularLocation>
    <subcellularLocation>
        <location evidence="1">Membrane</location>
        <topology evidence="1">Multi-pass membrane protein</topology>
    </subcellularLocation>
</comment>
<sequence>MSEEKEMTFLDHLEELRWHLMRSFAVIFVFMIAAFASAEWIFSNIVFAPAQADFITFRFLCDISHWVGLKDSLCIESIPFKVQSRLMTGQFMMQLTASFVIGLIIGFPYLCYELWKFIRPGLHSKEQKKSTGVVSIVSFLFLVGIAFGYYVVTPMTVYFLSTYSISDIVVNEFDITSYVSTVVTLVFGSGALFQLPVIIYFLTKVGLVTPQFLRKYRKHSIVIILIIAAIVTPPDPFSQTIIAIPLYILFEISIYISERVYKRKLREEMEEELKSSRV</sequence>
<evidence type="ECO:0000256" key="5">
    <source>
        <dbReference type="HAMAP-Rule" id="MF_00902"/>
    </source>
</evidence>
<feature type="transmembrane region" description="Helical" evidence="5">
    <location>
        <begin position="237"/>
        <end position="256"/>
    </location>
</feature>
<dbReference type="GO" id="GO:0033281">
    <property type="term" value="C:TAT protein transport complex"/>
    <property type="evidence" value="ECO:0007669"/>
    <property type="project" value="UniProtKB-UniRule"/>
</dbReference>
<keyword evidence="2 5" id="KW-0812">Transmembrane</keyword>
<dbReference type="NCBIfam" id="TIGR00945">
    <property type="entry name" value="tatC"/>
    <property type="match status" value="1"/>
</dbReference>
<accession>A0A401U877</accession>
<evidence type="ECO:0000256" key="2">
    <source>
        <dbReference type="ARBA" id="ARBA00022692"/>
    </source>
</evidence>
<comment type="function">
    <text evidence="5">Part of the twin-arginine translocation (Tat) system that transports large folded proteins containing a characteristic twin-arginine motif in their signal peptide across membranes.</text>
</comment>
<feature type="transmembrane region" description="Helical" evidence="5">
    <location>
        <begin position="20"/>
        <end position="42"/>
    </location>
</feature>
<keyword evidence="5" id="KW-0811">Translocation</keyword>
<feature type="transmembrane region" description="Helical" evidence="5">
    <location>
        <begin position="215"/>
        <end position="231"/>
    </location>
</feature>
<keyword evidence="7" id="KW-1185">Reference proteome</keyword>